<protein>
    <submittedName>
        <fullName evidence="2">Uncharacterized protein</fullName>
    </submittedName>
</protein>
<evidence type="ECO:0000313" key="5">
    <source>
        <dbReference type="Proteomes" id="UP000323011"/>
    </source>
</evidence>
<evidence type="ECO:0000256" key="1">
    <source>
        <dbReference type="SAM" id="Coils"/>
    </source>
</evidence>
<dbReference type="AlphaFoldDB" id="A0A5A8CKV6"/>
<dbReference type="EMBL" id="VLTN01000017">
    <property type="protein sequence ID" value="KAA0153154.1"/>
    <property type="molecule type" value="Genomic_DNA"/>
</dbReference>
<evidence type="ECO:0000313" key="3">
    <source>
        <dbReference type="EMBL" id="KAA0174435.1"/>
    </source>
</evidence>
<sequence length="246" mass="26413">MAVLAKHTTWAMAAKDESISSLQHPLFGTAFEKATFYDMFQSVLEQLDGASEADYVDFFFKRSPVEPSYLVYVDDDSQEDFLDWVQEEGCMPSTEETRVGETDAEKATRLAKEEEAKKRALEAKAAKAAADEEAREIQRAKAAAEAAALDADPALKAARVIGTRAIGLESARAKAAKAKGAKQAKLQEKADSAFEALQKMADEFMAEYADRKELLPELFGGEGIAMRKNATKGAAAAAAASGAGTA</sequence>
<accession>A0A5A8CKV6</accession>
<dbReference type="Proteomes" id="UP000323011">
    <property type="component" value="Unassembled WGS sequence"/>
</dbReference>
<keyword evidence="5" id="KW-1185">Reference proteome</keyword>
<comment type="caution">
    <text evidence="2">The sequence shown here is derived from an EMBL/GenBank/DDBJ whole genome shotgun (WGS) entry which is preliminary data.</text>
</comment>
<name>A0A5A8CKV6_CAFRO</name>
<reference evidence="4 5" key="1">
    <citation type="submission" date="2019-07" db="EMBL/GenBank/DDBJ databases">
        <title>Genomes of Cafeteria roenbergensis.</title>
        <authorList>
            <person name="Fischer M.G."/>
            <person name="Hackl T."/>
            <person name="Roman M."/>
        </authorList>
    </citation>
    <scope>NUCLEOTIDE SEQUENCE [LARGE SCALE GENOMIC DNA]</scope>
    <source>
        <strain evidence="2 5">BVI</strain>
        <strain evidence="3 4">E4-10P</strain>
    </source>
</reference>
<gene>
    <name evidence="3" type="ORF">FNF27_04033</name>
    <name evidence="2" type="ORF">FNF29_03342</name>
</gene>
<feature type="coiled-coil region" evidence="1">
    <location>
        <begin position="104"/>
        <end position="203"/>
    </location>
</feature>
<evidence type="ECO:0000313" key="2">
    <source>
        <dbReference type="EMBL" id="KAA0153154.1"/>
    </source>
</evidence>
<organism evidence="2 5">
    <name type="scientific">Cafeteria roenbergensis</name>
    <name type="common">Marine flagellate</name>
    <dbReference type="NCBI Taxonomy" id="33653"/>
    <lineage>
        <taxon>Eukaryota</taxon>
        <taxon>Sar</taxon>
        <taxon>Stramenopiles</taxon>
        <taxon>Bigyra</taxon>
        <taxon>Opalozoa</taxon>
        <taxon>Bicosoecida</taxon>
        <taxon>Cafeteriaceae</taxon>
        <taxon>Cafeteria</taxon>
    </lineage>
</organism>
<dbReference type="OrthoDB" id="10600845at2759"/>
<dbReference type="EMBL" id="VLTO01000022">
    <property type="protein sequence ID" value="KAA0174435.1"/>
    <property type="molecule type" value="Genomic_DNA"/>
</dbReference>
<evidence type="ECO:0000313" key="4">
    <source>
        <dbReference type="Proteomes" id="UP000322899"/>
    </source>
</evidence>
<dbReference type="Proteomes" id="UP000322899">
    <property type="component" value="Unassembled WGS sequence"/>
</dbReference>
<keyword evidence="1" id="KW-0175">Coiled coil</keyword>
<proteinExistence type="predicted"/>